<organism evidence="1 2">
    <name type="scientific">Eiseniibacteriota bacterium</name>
    <dbReference type="NCBI Taxonomy" id="2212470"/>
    <lineage>
        <taxon>Bacteria</taxon>
        <taxon>Candidatus Eiseniibacteriota</taxon>
    </lineage>
</organism>
<sequence>MRKEFVVRSSSRSRPILAGALAVFLCTLPLLANASVLVSGSARTDFNWLRRAPLNAFGVEDGATNLEGWFDFRGQAEKWDASVRLRIHESAGISDDPPQEEIDRRHLAYRTPDLEIVAGHFYTTFGNGLVLRTIEQRFVTLNRSDRAFNLDRNIDGVMVKLALPQVEGSVISGRPGRTGLSESVVGGAIESRSDDLLQGVDLNLTQFDQVTAGVSFLRAELADPQGGSNFEGREEQDLVSYRLGGNLDAVSGEFEYAEARPTGALRDELFLGRGIARYFRVESGVGDLAVSLEGKSYKDFDFFPYNQPPTLVRTHESALLNRATHVLLPDDERGIQFEALYVPEPFTSFVFNVATADDSEYSKDRKFREVFASGRTEVEELGAGRLALGWSRDRIKFVENRYTAALELEGFVSEEDSIILDLEVQASESLFGDSTIQLAQISFSRAGLGTFSITGEHSNSRTLEKRDWLFAALDLSLSDSVDLTLGYGSRPAGLVCSGGFCFVSPEFDGAEFRLLSRF</sequence>
<reference evidence="1 2" key="1">
    <citation type="submission" date="2020-03" db="EMBL/GenBank/DDBJ databases">
        <title>Metabolic flexibility allows generalist bacteria to become dominant in a frequently disturbed ecosystem.</title>
        <authorList>
            <person name="Chen Y.-J."/>
            <person name="Leung P.M."/>
            <person name="Bay S.K."/>
            <person name="Hugenholtz P."/>
            <person name="Kessler A.J."/>
            <person name="Shelley G."/>
            <person name="Waite D.W."/>
            <person name="Cook P.L."/>
            <person name="Greening C."/>
        </authorList>
    </citation>
    <scope>NUCLEOTIDE SEQUENCE [LARGE SCALE GENOMIC DNA]</scope>
    <source>
        <strain evidence="1">SS_bin_28</strain>
    </source>
</reference>
<name>A0A7Y2EB67_UNCEI</name>
<dbReference type="Pfam" id="PF19494">
    <property type="entry name" value="DUF6029"/>
    <property type="match status" value="1"/>
</dbReference>
<dbReference type="AlphaFoldDB" id="A0A7Y2EB67"/>
<dbReference type="EMBL" id="JABDJR010000310">
    <property type="protein sequence ID" value="NNF06654.1"/>
    <property type="molecule type" value="Genomic_DNA"/>
</dbReference>
<dbReference type="Proteomes" id="UP000547674">
    <property type="component" value="Unassembled WGS sequence"/>
</dbReference>
<protein>
    <recommendedName>
        <fullName evidence="3">TIGR03016 family PEP-CTERM system-associated outer membrane protein</fullName>
    </recommendedName>
</protein>
<proteinExistence type="predicted"/>
<evidence type="ECO:0000313" key="1">
    <source>
        <dbReference type="EMBL" id="NNF06654.1"/>
    </source>
</evidence>
<evidence type="ECO:0000313" key="2">
    <source>
        <dbReference type="Proteomes" id="UP000547674"/>
    </source>
</evidence>
<accession>A0A7Y2EB67</accession>
<dbReference type="InterPro" id="IPR046070">
    <property type="entry name" value="DUF6029"/>
</dbReference>
<comment type="caution">
    <text evidence="1">The sequence shown here is derived from an EMBL/GenBank/DDBJ whole genome shotgun (WGS) entry which is preliminary data.</text>
</comment>
<evidence type="ECO:0008006" key="3">
    <source>
        <dbReference type="Google" id="ProtNLM"/>
    </source>
</evidence>
<gene>
    <name evidence="1" type="ORF">HKN21_07830</name>
</gene>